<accession>Q16Y02</accession>
<comment type="subcellular location">
    <subcellularLocation>
        <location evidence="1">Cell membrane</location>
        <topology evidence="1">Multi-pass membrane protein</topology>
    </subcellularLocation>
</comment>
<dbReference type="PANTHER" id="PTHR42643">
    <property type="entry name" value="IONOTROPIC RECEPTOR 20A-RELATED"/>
    <property type="match status" value="1"/>
</dbReference>
<keyword evidence="2" id="KW-1003">Cell membrane</keyword>
<name>Q16Y02_AEDAE</name>
<dbReference type="HOGENOM" id="CLU_922012_0_0_1"/>
<evidence type="ECO:0000256" key="2">
    <source>
        <dbReference type="ARBA" id="ARBA00022475"/>
    </source>
</evidence>
<feature type="transmembrane region" description="Helical" evidence="8">
    <location>
        <begin position="54"/>
        <end position="74"/>
    </location>
</feature>
<reference evidence="9" key="2">
    <citation type="journal article" date="2007" name="Science">
        <title>Genome sequence of Aedes aegypti, a major arbovirus vector.</title>
        <authorList>
            <person name="Nene V."/>
            <person name="Wortman J.R."/>
            <person name="Lawson D."/>
            <person name="Haas B."/>
            <person name="Kodira C."/>
            <person name="Tu Z.J."/>
            <person name="Loftus B."/>
            <person name="Xi Z."/>
            <person name="Megy K."/>
            <person name="Grabherr M."/>
            <person name="Ren Q."/>
            <person name="Zdobnov E.M."/>
            <person name="Lobo N.F."/>
            <person name="Campbell K.S."/>
            <person name="Brown S.E."/>
            <person name="Bonaldo M.F."/>
            <person name="Zhu J."/>
            <person name="Sinkins S.P."/>
            <person name="Hogenkamp D.G."/>
            <person name="Amedeo P."/>
            <person name="Arensburger P."/>
            <person name="Atkinson P.W."/>
            <person name="Bidwell S."/>
            <person name="Biedler J."/>
            <person name="Birney E."/>
            <person name="Bruggner R.V."/>
            <person name="Costas J."/>
            <person name="Coy M.R."/>
            <person name="Crabtree J."/>
            <person name="Crawford M."/>
            <person name="Debruyn B."/>
            <person name="Decaprio D."/>
            <person name="Eiglmeier K."/>
            <person name="Eisenstadt E."/>
            <person name="El-Dorry H."/>
            <person name="Gelbart W.M."/>
            <person name="Gomes S.L."/>
            <person name="Hammond M."/>
            <person name="Hannick L.I."/>
            <person name="Hogan J.R."/>
            <person name="Holmes M.H."/>
            <person name="Jaffe D."/>
            <person name="Johnston J.S."/>
            <person name="Kennedy R.C."/>
            <person name="Koo H."/>
            <person name="Kravitz S."/>
            <person name="Kriventseva E.V."/>
            <person name="Kulp D."/>
            <person name="Labutti K."/>
            <person name="Lee E."/>
            <person name="Li S."/>
            <person name="Lovin D.D."/>
            <person name="Mao C."/>
            <person name="Mauceli E."/>
            <person name="Menck C.F."/>
            <person name="Miller J.R."/>
            <person name="Montgomery P."/>
            <person name="Mori A."/>
            <person name="Nascimento A.L."/>
            <person name="Naveira H.F."/>
            <person name="Nusbaum C."/>
            <person name="O'leary S."/>
            <person name="Orvis J."/>
            <person name="Pertea M."/>
            <person name="Quesneville H."/>
            <person name="Reidenbach K.R."/>
            <person name="Rogers Y.H."/>
            <person name="Roth C.W."/>
            <person name="Schneider J.R."/>
            <person name="Schatz M."/>
            <person name="Shumway M."/>
            <person name="Stanke M."/>
            <person name="Stinson E.O."/>
            <person name="Tubio J.M."/>
            <person name="Vanzee J.P."/>
            <person name="Verjovski-Almeida S."/>
            <person name="Werner D."/>
            <person name="White O."/>
            <person name="Wyder S."/>
            <person name="Zeng Q."/>
            <person name="Zhao Q."/>
            <person name="Zhao Y."/>
            <person name="Hill C.A."/>
            <person name="Raikhel A.S."/>
            <person name="Soares M.B."/>
            <person name="Knudson D.L."/>
            <person name="Lee N.H."/>
            <person name="Galagan J."/>
            <person name="Salzberg S.L."/>
            <person name="Paulsen I.T."/>
            <person name="Dimopoulos G."/>
            <person name="Collins F.H."/>
            <person name="Birren B."/>
            <person name="Fraser-Liggett C.M."/>
            <person name="Severson D.W."/>
        </authorList>
    </citation>
    <scope>NUCLEOTIDE SEQUENCE [LARGE SCALE GENOMIC DNA]</scope>
    <source>
        <strain evidence="9">Liverpool</strain>
    </source>
</reference>
<dbReference type="Proteomes" id="UP000682892">
    <property type="component" value="Unassembled WGS sequence"/>
</dbReference>
<proteinExistence type="predicted"/>
<keyword evidence="6" id="KW-0675">Receptor</keyword>
<feature type="transmembrane region" description="Helical" evidence="8">
    <location>
        <begin position="103"/>
        <end position="120"/>
    </location>
</feature>
<keyword evidence="3 8" id="KW-0812">Transmembrane</keyword>
<evidence type="ECO:0000256" key="7">
    <source>
        <dbReference type="ARBA" id="ARBA00023180"/>
    </source>
</evidence>
<organism evidence="9 10">
    <name type="scientific">Aedes aegypti</name>
    <name type="common">Yellowfever mosquito</name>
    <name type="synonym">Culex aegypti</name>
    <dbReference type="NCBI Taxonomy" id="7159"/>
    <lineage>
        <taxon>Eukaryota</taxon>
        <taxon>Metazoa</taxon>
        <taxon>Ecdysozoa</taxon>
        <taxon>Arthropoda</taxon>
        <taxon>Hexapoda</taxon>
        <taxon>Insecta</taxon>
        <taxon>Pterygota</taxon>
        <taxon>Neoptera</taxon>
        <taxon>Endopterygota</taxon>
        <taxon>Diptera</taxon>
        <taxon>Nematocera</taxon>
        <taxon>Culicoidea</taxon>
        <taxon>Culicidae</taxon>
        <taxon>Culicinae</taxon>
        <taxon>Aedini</taxon>
        <taxon>Aedes</taxon>
        <taxon>Stegomyia</taxon>
    </lineage>
</organism>
<sequence>MLLSNEVDVVFFKNIRSAHTIQVVVQDQDTRCLFLHERPIENFLVLLSRPFTDLAWVLIASVAVLCLVLGHFYVKYFPRNLLLMAFFGIPLPCHRLARSERIVLLMLNLLLLILSSAYITKMLEIMYSVKYKPHIQTIREFGQSGMVVYSVYAAEREQIQNVYPSWRLADVVSSETIPEDSAMPIRCVVVELYLQSRFNLDPHTEMRKFYVVREPLFWDAITHSFAKSNPLVERFVQVWDRLYEAGIVQRLVREFKNENRDERNVFVDSLLQFNDLILMWWILAYGFGASAKVQVKPAKYHE</sequence>
<evidence type="ECO:0000256" key="6">
    <source>
        <dbReference type="ARBA" id="ARBA00023170"/>
    </source>
</evidence>
<evidence type="ECO:0000256" key="8">
    <source>
        <dbReference type="SAM" id="Phobius"/>
    </source>
</evidence>
<dbReference type="GO" id="GO:0005886">
    <property type="term" value="C:plasma membrane"/>
    <property type="evidence" value="ECO:0007669"/>
    <property type="project" value="UniProtKB-SubCell"/>
</dbReference>
<evidence type="ECO:0000313" key="9">
    <source>
        <dbReference type="EMBL" id="EAT39501.1"/>
    </source>
</evidence>
<evidence type="ECO:0000256" key="3">
    <source>
        <dbReference type="ARBA" id="ARBA00022692"/>
    </source>
</evidence>
<dbReference type="InterPro" id="IPR052192">
    <property type="entry name" value="Insect_Ionotropic_Sensory_Rcpt"/>
</dbReference>
<dbReference type="eggNOG" id="ENOG502T8W4">
    <property type="taxonomic scope" value="Eukaryota"/>
</dbReference>
<dbReference type="PhylomeDB" id="Q16Y02"/>
<keyword evidence="5 8" id="KW-0472">Membrane</keyword>
<keyword evidence="4 8" id="KW-1133">Transmembrane helix</keyword>
<dbReference type="OMA" id="HERPIEN"/>
<dbReference type="PANTHER" id="PTHR42643:SF41">
    <property type="entry name" value="IONOTROPIC RECEPTOR 20A-RELATED"/>
    <property type="match status" value="1"/>
</dbReference>
<evidence type="ECO:0000313" key="10">
    <source>
        <dbReference type="Proteomes" id="UP000682892"/>
    </source>
</evidence>
<protein>
    <submittedName>
        <fullName evidence="9">AAEL008712-PA</fullName>
    </submittedName>
</protein>
<reference evidence="9" key="3">
    <citation type="submission" date="2012-09" db="EMBL/GenBank/DDBJ databases">
        <authorList>
            <consortium name="VectorBase"/>
        </authorList>
    </citation>
    <scope>NUCLEOTIDE SEQUENCE</scope>
    <source>
        <strain evidence="9">Liverpool</strain>
    </source>
</reference>
<dbReference type="AlphaFoldDB" id="Q16Y02"/>
<evidence type="ECO:0000256" key="4">
    <source>
        <dbReference type="ARBA" id="ARBA00022989"/>
    </source>
</evidence>
<evidence type="ECO:0000256" key="1">
    <source>
        <dbReference type="ARBA" id="ARBA00004651"/>
    </source>
</evidence>
<gene>
    <name evidence="9" type="ORF">AaeL_AAEL008712</name>
</gene>
<dbReference type="EMBL" id="CH477528">
    <property type="protein sequence ID" value="EAT39501.1"/>
    <property type="molecule type" value="Genomic_DNA"/>
</dbReference>
<dbReference type="PaxDb" id="7159-AAEL008712-PA"/>
<evidence type="ECO:0000256" key="5">
    <source>
        <dbReference type="ARBA" id="ARBA00023136"/>
    </source>
</evidence>
<reference evidence="9" key="1">
    <citation type="submission" date="2005-10" db="EMBL/GenBank/DDBJ databases">
        <authorList>
            <person name="Loftus B.J."/>
            <person name="Nene V.M."/>
            <person name="Hannick L.I."/>
            <person name="Bidwell S."/>
            <person name="Haas B."/>
            <person name="Amedeo P."/>
            <person name="Orvis J."/>
            <person name="Wortman J.R."/>
            <person name="White O.R."/>
            <person name="Salzberg S."/>
            <person name="Shumway M."/>
            <person name="Koo H."/>
            <person name="Zhao Y."/>
            <person name="Holmes M."/>
            <person name="Miller J."/>
            <person name="Schatz M."/>
            <person name="Pop M."/>
            <person name="Pai G."/>
            <person name="Utterback T."/>
            <person name="Rogers Y.-H."/>
            <person name="Kravitz S."/>
            <person name="Fraser C.M."/>
        </authorList>
    </citation>
    <scope>NUCLEOTIDE SEQUENCE</scope>
    <source>
        <strain evidence="9">Liverpool</strain>
    </source>
</reference>
<keyword evidence="7" id="KW-0325">Glycoprotein</keyword>